<evidence type="ECO:0000259" key="2">
    <source>
        <dbReference type="Pfam" id="PF01425"/>
    </source>
</evidence>
<dbReference type="EMBL" id="LUCM01008554">
    <property type="protein sequence ID" value="KAA0188213.1"/>
    <property type="molecule type" value="Genomic_DNA"/>
</dbReference>
<feature type="active site" description="Acyl-ester intermediate" evidence="1">
    <location>
        <position position="277"/>
    </location>
</feature>
<gene>
    <name evidence="3" type="ORF">FBUS_07556</name>
</gene>
<dbReference type="GO" id="GO:0009062">
    <property type="term" value="P:fatty acid catabolic process"/>
    <property type="evidence" value="ECO:0007669"/>
    <property type="project" value="TreeGrafter"/>
</dbReference>
<sequence length="630" mass="70043">MKMTSPTSCDFRVQQLYLFFNEQWKTLVSLAYFFTQRVCGQFSRKTCIVVTFTLICVHLGLQSINCYRLRRRLSVKRKQIAQKTLLVKSVISDVTRETTEFLTECDPEKLQLLLRSGSLTPSDLLHAFQAKVLRLWDSGNSGVCELIVEANDQANQLNGRIQQNDTVAPLYGIPVSLKELCSVRGYDATFGLLKRCNQPALDDCVLVRALKLEGVIPFVLTATSQLALATSGFNPVTGRMTNPHSVKHEPGGSSCGEGVLICRHGSIVGLATDIGGSIRIPAHFCGVVGLKATAHRLSTQGITRLNENSVFMIRLSAGPMARRVNDLAEMMRTLLRPSMFSLDPTVPPLPFNEKAYQGKDKANLTIGYYETFEHPSLLKTVPAVRRAVRQAVNLLAKQGHRMIKFDTPDPFRAMQLSLRAMSVDGGSSTGISLAWEPLSKHTSVMKIASLIPSYCLPLFDKLTRHIVGPPMALGYYVRGFQKPSDAVQLASEIVAYRSQYAKAWAEAGPLDALICPVSIYPAPSIDMPAYFEIPSFIYTVLYNLVDYPAGSVPIDHVNQQDIEEANRAMEEAKKRKEGCYESLFRYQSDTLGLPLGVQVVSKPFQEELVLRVMRELEHSRTRNPTKHVPP</sequence>
<dbReference type="PIRSF" id="PIRSF001221">
    <property type="entry name" value="Amidase_fungi"/>
    <property type="match status" value="1"/>
</dbReference>
<feature type="active site" description="Charge relay system" evidence="1">
    <location>
        <position position="253"/>
    </location>
</feature>
<dbReference type="Pfam" id="PF01425">
    <property type="entry name" value="Amidase"/>
    <property type="match status" value="1"/>
</dbReference>
<dbReference type="GO" id="GO:0004040">
    <property type="term" value="F:amidase activity"/>
    <property type="evidence" value="ECO:0007669"/>
    <property type="project" value="TreeGrafter"/>
</dbReference>
<dbReference type="OrthoDB" id="6428749at2759"/>
<dbReference type="PANTHER" id="PTHR45847">
    <property type="entry name" value="FATTY ACID AMIDE HYDROLASE"/>
    <property type="match status" value="1"/>
</dbReference>
<proteinExistence type="predicted"/>
<accession>A0A8E0VHE6</accession>
<keyword evidence="4" id="KW-1185">Reference proteome</keyword>
<dbReference type="Proteomes" id="UP000728185">
    <property type="component" value="Unassembled WGS sequence"/>
</dbReference>
<evidence type="ECO:0000313" key="4">
    <source>
        <dbReference type="Proteomes" id="UP000728185"/>
    </source>
</evidence>
<feature type="domain" description="Amidase" evidence="2">
    <location>
        <begin position="124"/>
        <end position="610"/>
    </location>
</feature>
<dbReference type="PANTHER" id="PTHR45847:SF6">
    <property type="entry name" value="FATTY ACID AMIDE HYDROLASE"/>
    <property type="match status" value="1"/>
</dbReference>
<dbReference type="GO" id="GO:0017064">
    <property type="term" value="F:fatty acid amide hydrolase activity"/>
    <property type="evidence" value="ECO:0007669"/>
    <property type="project" value="TreeGrafter"/>
</dbReference>
<comment type="caution">
    <text evidence="3">The sequence shown here is derived from an EMBL/GenBank/DDBJ whole genome shotgun (WGS) entry which is preliminary data.</text>
</comment>
<dbReference type="Gene3D" id="3.90.1300.10">
    <property type="entry name" value="Amidase signature (AS) domain"/>
    <property type="match status" value="1"/>
</dbReference>
<reference evidence="3" key="1">
    <citation type="submission" date="2019-05" db="EMBL/GenBank/DDBJ databases">
        <title>Annotation for the trematode Fasciolopsis buski.</title>
        <authorList>
            <person name="Choi Y.-J."/>
        </authorList>
    </citation>
    <scope>NUCLEOTIDE SEQUENCE</scope>
    <source>
        <strain evidence="3">HT</strain>
        <tissue evidence="3">Whole worm</tissue>
    </source>
</reference>
<organism evidence="3 4">
    <name type="scientific">Fasciolopsis buskii</name>
    <dbReference type="NCBI Taxonomy" id="27845"/>
    <lineage>
        <taxon>Eukaryota</taxon>
        <taxon>Metazoa</taxon>
        <taxon>Spiralia</taxon>
        <taxon>Lophotrochozoa</taxon>
        <taxon>Platyhelminthes</taxon>
        <taxon>Trematoda</taxon>
        <taxon>Digenea</taxon>
        <taxon>Plagiorchiida</taxon>
        <taxon>Echinostomata</taxon>
        <taxon>Echinostomatoidea</taxon>
        <taxon>Fasciolidae</taxon>
        <taxon>Fasciolopsis</taxon>
    </lineage>
</organism>
<dbReference type="InterPro" id="IPR036928">
    <property type="entry name" value="AS_sf"/>
</dbReference>
<evidence type="ECO:0000256" key="1">
    <source>
        <dbReference type="PIRSR" id="PIRSR001221-1"/>
    </source>
</evidence>
<name>A0A8E0VHE6_9TREM</name>
<dbReference type="InterPro" id="IPR052096">
    <property type="entry name" value="Endocannabinoid_amidase"/>
</dbReference>
<dbReference type="AlphaFoldDB" id="A0A8E0VHE6"/>
<protein>
    <submittedName>
        <fullName evidence="3">Fatty-acid amide hydrolase 1</fullName>
    </submittedName>
</protein>
<evidence type="ECO:0000313" key="3">
    <source>
        <dbReference type="EMBL" id="KAA0188213.1"/>
    </source>
</evidence>
<dbReference type="InterPro" id="IPR023631">
    <property type="entry name" value="Amidase_dom"/>
</dbReference>
<keyword evidence="3" id="KW-0378">Hydrolase</keyword>
<feature type="active site" description="Charge relay system" evidence="1">
    <location>
        <position position="178"/>
    </location>
</feature>
<dbReference type="SUPFAM" id="SSF75304">
    <property type="entry name" value="Amidase signature (AS) enzymes"/>
    <property type="match status" value="1"/>
</dbReference>